<reference evidence="2" key="1">
    <citation type="submission" date="2024-07" db="EMBL/GenBank/DDBJ databases">
        <authorList>
            <person name="Biller S.J."/>
        </authorList>
    </citation>
    <scope>NUCLEOTIDE SEQUENCE</scope>
    <source>
        <strain evidence="2">WC2409</strain>
    </source>
</reference>
<dbReference type="RefSeq" id="WP_369752915.1">
    <property type="nucleotide sequence ID" value="NZ_CP165625.1"/>
</dbReference>
<feature type="transmembrane region" description="Helical" evidence="1">
    <location>
        <begin position="53"/>
        <end position="73"/>
    </location>
</feature>
<sequence>MYANYHSHIDKLHLSFQSISYSKFESTNHPDSKIPFYFKEVPATKDYGLGYNIYWIPSAGCVPVLFGVIDLSYRFIADYSMMYVLNPTLYTIGWSDALNDIIYHLGLSHVQIRETELSIDTNQPIIKRFVKKMLSKQIIFTETYKASYYGTWDDVYKYGYEEAKFHNTQYVMPLKNSKRINKRNYDRLESKSNEIFNHSGKHYINHYLSKYLDVDKPVYRLEKTLYRRDLSYKDVVYIDITTGRMISKSTYNRLCDIDKRRYRIHSKTSILDVDLSRLEDSKYITSIFNHFSVFNSEIVLDTYKNVPLFVAKYVKEYKAVIPKAKKTSSAQRQKDLRNAIRISELELTYDYAENASRVDDNIFNFDVPRIN</sequence>
<evidence type="ECO:0000256" key="1">
    <source>
        <dbReference type="SAM" id="Phobius"/>
    </source>
</evidence>
<dbReference type="AlphaFoldDB" id="A0AB39W4G5"/>
<dbReference type="EMBL" id="CP165625">
    <property type="protein sequence ID" value="XDU95187.1"/>
    <property type="molecule type" value="Genomic_DNA"/>
</dbReference>
<proteinExistence type="predicted"/>
<gene>
    <name evidence="2" type="ORF">AB3G34_15005</name>
</gene>
<keyword evidence="1" id="KW-1133">Transmembrane helix</keyword>
<keyword evidence="1" id="KW-0472">Membrane</keyword>
<organism evidence="2">
    <name type="scientific">Flavobacterium sp. WC2409</name>
    <dbReference type="NCBI Taxonomy" id="3234139"/>
    <lineage>
        <taxon>Bacteria</taxon>
        <taxon>Pseudomonadati</taxon>
        <taxon>Bacteroidota</taxon>
        <taxon>Flavobacteriia</taxon>
        <taxon>Flavobacteriales</taxon>
        <taxon>Flavobacteriaceae</taxon>
        <taxon>Flavobacterium</taxon>
    </lineage>
</organism>
<evidence type="ECO:0008006" key="3">
    <source>
        <dbReference type="Google" id="ProtNLM"/>
    </source>
</evidence>
<accession>A0AB39W4G5</accession>
<protein>
    <recommendedName>
        <fullName evidence="3">Integrase catalytic domain-containing protein</fullName>
    </recommendedName>
</protein>
<evidence type="ECO:0000313" key="2">
    <source>
        <dbReference type="EMBL" id="XDU95187.1"/>
    </source>
</evidence>
<keyword evidence="1" id="KW-0812">Transmembrane</keyword>
<name>A0AB39W4G5_9FLAO</name>